<dbReference type="OrthoDB" id="6025962at2"/>
<proteinExistence type="predicted"/>
<evidence type="ECO:0000313" key="2">
    <source>
        <dbReference type="Proteomes" id="UP000251842"/>
    </source>
</evidence>
<keyword evidence="2" id="KW-1185">Reference proteome</keyword>
<dbReference type="AlphaFoldDB" id="A0A344J5F4"/>
<dbReference type="KEGG" id="lue:DCD74_05760"/>
<accession>A0A344J5F4</accession>
<organism evidence="1 2">
    <name type="scientific">Solilutibacter oculi</name>
    <dbReference type="NCBI Taxonomy" id="2698682"/>
    <lineage>
        <taxon>Bacteria</taxon>
        <taxon>Pseudomonadati</taxon>
        <taxon>Pseudomonadota</taxon>
        <taxon>Gammaproteobacteria</taxon>
        <taxon>Lysobacterales</taxon>
        <taxon>Lysobacteraceae</taxon>
        <taxon>Solilutibacter</taxon>
    </lineage>
</organism>
<dbReference type="EMBL" id="CP029556">
    <property type="protein sequence ID" value="AXA84264.1"/>
    <property type="molecule type" value="Genomic_DNA"/>
</dbReference>
<name>A0A344J5F4_9GAMM</name>
<reference evidence="2" key="1">
    <citation type="submission" date="2018-05" db="EMBL/GenBank/DDBJ databases">
        <title>Luteimonas pekinense sp. nov., isolated from human Meibomian gland secretions, Beijing, China.</title>
        <authorList>
            <person name="Wen T."/>
            <person name="Bai H."/>
            <person name="Lv H."/>
        </authorList>
    </citation>
    <scope>NUCLEOTIDE SEQUENCE [LARGE SCALE GENOMIC DNA]</scope>
    <source>
        <strain evidence="2">83-4</strain>
    </source>
</reference>
<sequence length="137" mass="15760">MAAINDHVRMKKSRNVQRALIDIGQAAPQVMAMRMMRLWMAGPNPGAADRREWQRMHEEKVEAWQEGGWAMGEAAARIQQRMWSEWSRVALEPWRWPAMGQGWMLAASRDGETLLASALAPARRRVVANARRLKRSR</sequence>
<dbReference type="Proteomes" id="UP000251842">
    <property type="component" value="Chromosome"/>
</dbReference>
<evidence type="ECO:0000313" key="1">
    <source>
        <dbReference type="EMBL" id="AXA84264.1"/>
    </source>
</evidence>
<gene>
    <name evidence="1" type="ORF">DCD74_05760</name>
</gene>
<protein>
    <submittedName>
        <fullName evidence="1">Uncharacterized protein</fullName>
    </submittedName>
</protein>